<proteinExistence type="predicted"/>
<evidence type="ECO:0000256" key="10">
    <source>
        <dbReference type="SAM" id="Phobius"/>
    </source>
</evidence>
<comment type="caution">
    <text evidence="12">The sequence shown here is derived from an EMBL/GenBank/DDBJ whole genome shotgun (WGS) entry which is preliminary data.</text>
</comment>
<keyword evidence="6" id="KW-0833">Ubl conjugation pathway</keyword>
<evidence type="ECO:0000256" key="8">
    <source>
        <dbReference type="ARBA" id="ARBA00022989"/>
    </source>
</evidence>
<keyword evidence="3 10" id="KW-0812">Transmembrane</keyword>
<comment type="subcellular location">
    <subcellularLocation>
        <location evidence="1">Membrane</location>
        <topology evidence="1">Multi-pass membrane protein</topology>
    </subcellularLocation>
</comment>
<evidence type="ECO:0000256" key="6">
    <source>
        <dbReference type="ARBA" id="ARBA00022786"/>
    </source>
</evidence>
<dbReference type="AlphaFoldDB" id="A0A1R2CZM2"/>
<keyword evidence="8 10" id="KW-1133">Transmembrane helix</keyword>
<reference evidence="12 13" key="1">
    <citation type="submission" date="2016-11" db="EMBL/GenBank/DDBJ databases">
        <title>The macronuclear genome of Stentor coeruleus: a giant cell with tiny introns.</title>
        <authorList>
            <person name="Slabodnick M."/>
            <person name="Ruby J.G."/>
            <person name="Reiff S.B."/>
            <person name="Swart E.C."/>
            <person name="Gosai S."/>
            <person name="Prabakaran S."/>
            <person name="Witkowska E."/>
            <person name="Larue G.E."/>
            <person name="Fisher S."/>
            <person name="Freeman R.M."/>
            <person name="Gunawardena J."/>
            <person name="Chu W."/>
            <person name="Stover N.A."/>
            <person name="Gregory B.D."/>
            <person name="Nowacki M."/>
            <person name="Derisi J."/>
            <person name="Roy S.W."/>
            <person name="Marshall W.F."/>
            <person name="Sood P."/>
        </authorList>
    </citation>
    <scope>NUCLEOTIDE SEQUENCE [LARGE SCALE GENOMIC DNA]</scope>
    <source>
        <strain evidence="12">WM001</strain>
    </source>
</reference>
<keyword evidence="9 10" id="KW-0472">Membrane</keyword>
<dbReference type="PROSITE" id="PS51292">
    <property type="entry name" value="ZF_RING_CH"/>
    <property type="match status" value="1"/>
</dbReference>
<dbReference type="OrthoDB" id="420483at2759"/>
<dbReference type="PANTHER" id="PTHR46065:SF3">
    <property type="entry name" value="FI20425P1"/>
    <property type="match status" value="1"/>
</dbReference>
<keyword evidence="5" id="KW-0863">Zinc-finger</keyword>
<evidence type="ECO:0000313" key="13">
    <source>
        <dbReference type="Proteomes" id="UP000187209"/>
    </source>
</evidence>
<evidence type="ECO:0000256" key="1">
    <source>
        <dbReference type="ARBA" id="ARBA00004141"/>
    </source>
</evidence>
<keyword evidence="13" id="KW-1185">Reference proteome</keyword>
<dbReference type="Pfam" id="PF12906">
    <property type="entry name" value="RINGv"/>
    <property type="match status" value="1"/>
</dbReference>
<evidence type="ECO:0000256" key="5">
    <source>
        <dbReference type="ARBA" id="ARBA00022771"/>
    </source>
</evidence>
<accession>A0A1R2CZM2</accession>
<evidence type="ECO:0000259" key="11">
    <source>
        <dbReference type="PROSITE" id="PS51292"/>
    </source>
</evidence>
<feature type="domain" description="RING-CH-type" evidence="11">
    <location>
        <begin position="19"/>
        <end position="82"/>
    </location>
</feature>
<dbReference type="GO" id="GO:0016020">
    <property type="term" value="C:membrane"/>
    <property type="evidence" value="ECO:0007669"/>
    <property type="project" value="UniProtKB-SubCell"/>
</dbReference>
<dbReference type="CDD" id="cd16495">
    <property type="entry name" value="RING_CH-C4HC3_MARCH"/>
    <property type="match status" value="1"/>
</dbReference>
<dbReference type="GO" id="GO:0016740">
    <property type="term" value="F:transferase activity"/>
    <property type="evidence" value="ECO:0007669"/>
    <property type="project" value="UniProtKB-KW"/>
</dbReference>
<evidence type="ECO:0000313" key="12">
    <source>
        <dbReference type="EMBL" id="OMJ94431.1"/>
    </source>
</evidence>
<dbReference type="Gene3D" id="3.30.40.10">
    <property type="entry name" value="Zinc/RING finger domain, C3HC4 (zinc finger)"/>
    <property type="match status" value="1"/>
</dbReference>
<name>A0A1R2CZM2_9CILI</name>
<gene>
    <name evidence="12" type="ORF">SteCoe_2487</name>
</gene>
<dbReference type="EMBL" id="MPUH01000027">
    <property type="protein sequence ID" value="OMJ94431.1"/>
    <property type="molecule type" value="Genomic_DNA"/>
</dbReference>
<keyword evidence="2" id="KW-0808">Transferase</keyword>
<dbReference type="SMART" id="SM00744">
    <property type="entry name" value="RINGv"/>
    <property type="match status" value="1"/>
</dbReference>
<dbReference type="GO" id="GO:0008270">
    <property type="term" value="F:zinc ion binding"/>
    <property type="evidence" value="ECO:0007669"/>
    <property type="project" value="UniProtKB-KW"/>
</dbReference>
<protein>
    <recommendedName>
        <fullName evidence="11">RING-CH-type domain-containing protein</fullName>
    </recommendedName>
</protein>
<evidence type="ECO:0000256" key="4">
    <source>
        <dbReference type="ARBA" id="ARBA00022723"/>
    </source>
</evidence>
<dbReference type="SUPFAM" id="SSF57850">
    <property type="entry name" value="RING/U-box"/>
    <property type="match status" value="1"/>
</dbReference>
<evidence type="ECO:0000256" key="7">
    <source>
        <dbReference type="ARBA" id="ARBA00022833"/>
    </source>
</evidence>
<keyword evidence="7" id="KW-0862">Zinc</keyword>
<dbReference type="Proteomes" id="UP000187209">
    <property type="component" value="Unassembled WGS sequence"/>
</dbReference>
<organism evidence="12 13">
    <name type="scientific">Stentor coeruleus</name>
    <dbReference type="NCBI Taxonomy" id="5963"/>
    <lineage>
        <taxon>Eukaryota</taxon>
        <taxon>Sar</taxon>
        <taxon>Alveolata</taxon>
        <taxon>Ciliophora</taxon>
        <taxon>Postciliodesmatophora</taxon>
        <taxon>Heterotrichea</taxon>
        <taxon>Heterotrichida</taxon>
        <taxon>Stentoridae</taxon>
        <taxon>Stentor</taxon>
    </lineage>
</organism>
<feature type="transmembrane region" description="Helical" evidence="10">
    <location>
        <begin position="133"/>
        <end position="163"/>
    </location>
</feature>
<evidence type="ECO:0000256" key="3">
    <source>
        <dbReference type="ARBA" id="ARBA00022692"/>
    </source>
</evidence>
<sequence length="194" mass="22040">MNKASISPDIGESDQVDTLCLTSRKICRICLDDDPKGFISPCECSGSAQFTHKKCLKSWILCKFPTGKEAFCEICKYKLNIQTVTRWKCEFIKNSYLRSLYLCRIKCLLLIILISGGILGIIIEFYVMKNGMYMISVIILSVCVVILFLSLGVLALCFFRLFVNTDNFVIKVRPKELDKSTQNIRLSGYFNPNA</sequence>
<evidence type="ECO:0000256" key="2">
    <source>
        <dbReference type="ARBA" id="ARBA00022679"/>
    </source>
</evidence>
<dbReference type="InterPro" id="IPR013083">
    <property type="entry name" value="Znf_RING/FYVE/PHD"/>
</dbReference>
<keyword evidence="4" id="KW-0479">Metal-binding</keyword>
<feature type="transmembrane region" description="Helical" evidence="10">
    <location>
        <begin position="107"/>
        <end position="127"/>
    </location>
</feature>
<dbReference type="PANTHER" id="PTHR46065">
    <property type="entry name" value="E3 UBIQUITIN-PROTEIN LIGASE MARCH 2/3 FAMILY MEMBER"/>
    <property type="match status" value="1"/>
</dbReference>
<evidence type="ECO:0000256" key="9">
    <source>
        <dbReference type="ARBA" id="ARBA00023136"/>
    </source>
</evidence>
<dbReference type="InterPro" id="IPR011016">
    <property type="entry name" value="Znf_RING-CH"/>
</dbReference>